<dbReference type="InterPro" id="IPR001387">
    <property type="entry name" value="Cro/C1-type_HTH"/>
</dbReference>
<dbReference type="Gene3D" id="3.40.50.2300">
    <property type="match status" value="2"/>
</dbReference>
<evidence type="ECO:0000256" key="1">
    <source>
        <dbReference type="ARBA" id="ARBA00022491"/>
    </source>
</evidence>
<keyword evidence="3 7" id="KW-0238">DNA-binding</keyword>
<reference evidence="7 8" key="1">
    <citation type="submission" date="2022-11" db="EMBL/GenBank/DDBJ databases">
        <title>Draft genome sequence of Saccharopolyspora sp. WRP15-2 isolated from rhizosphere soils of wild rice in Thailand.</title>
        <authorList>
            <person name="Duangmal K."/>
            <person name="Kammanee S."/>
            <person name="Muangham S."/>
        </authorList>
    </citation>
    <scope>NUCLEOTIDE SEQUENCE [LARGE SCALE GENOMIC DNA]</scope>
    <source>
        <strain evidence="7 8">WRP15-2</strain>
    </source>
</reference>
<evidence type="ECO:0000313" key="7">
    <source>
        <dbReference type="EMBL" id="MDA3625718.1"/>
    </source>
</evidence>
<dbReference type="SMART" id="SM00354">
    <property type="entry name" value="HTH_LACI"/>
    <property type="match status" value="1"/>
</dbReference>
<dbReference type="RefSeq" id="WP_270948288.1">
    <property type="nucleotide sequence ID" value="NZ_JAQGLA010000010.1"/>
</dbReference>
<feature type="domain" description="HTH lacI-type" evidence="5">
    <location>
        <begin position="1"/>
        <end position="55"/>
    </location>
</feature>
<evidence type="ECO:0000256" key="2">
    <source>
        <dbReference type="ARBA" id="ARBA00023015"/>
    </source>
</evidence>
<evidence type="ECO:0000259" key="5">
    <source>
        <dbReference type="PROSITE" id="PS50932"/>
    </source>
</evidence>
<dbReference type="CDD" id="cd01392">
    <property type="entry name" value="HTH_LacI"/>
    <property type="match status" value="1"/>
</dbReference>
<dbReference type="InterPro" id="IPR000843">
    <property type="entry name" value="HTH_LacI"/>
</dbReference>
<protein>
    <submittedName>
        <fullName evidence="7">LacI family DNA-binding transcriptional regulator</fullName>
    </submittedName>
</protein>
<evidence type="ECO:0000256" key="4">
    <source>
        <dbReference type="ARBA" id="ARBA00023163"/>
    </source>
</evidence>
<organism evidence="7 8">
    <name type="scientific">Saccharopolyspora oryzae</name>
    <dbReference type="NCBI Taxonomy" id="2997343"/>
    <lineage>
        <taxon>Bacteria</taxon>
        <taxon>Bacillati</taxon>
        <taxon>Actinomycetota</taxon>
        <taxon>Actinomycetes</taxon>
        <taxon>Pseudonocardiales</taxon>
        <taxon>Pseudonocardiaceae</taxon>
        <taxon>Saccharopolyspora</taxon>
    </lineage>
</organism>
<gene>
    <name evidence="7" type="ORF">OU415_09740</name>
</gene>
<evidence type="ECO:0000313" key="8">
    <source>
        <dbReference type="Proteomes" id="UP001210380"/>
    </source>
</evidence>
<sequence length="332" mass="35343">MTLRDVAEKAGVSRATASLVLRGTGRVSDATRERVEKAMSDLGYVYDRVAASLRTQRGQFVGVVITNIGNPFFSELFKGLEAGLLRAGYVPLLASTSDDVEQQDAVLTGFHEHQVAGLALVPATGSDQALVDRLTAWGIGHVLLTRYLGDARLTYVGADDVLGGRLAGEHLVRHGARKFAYVGGFPQMLSRRDRLTGLRQAVEEAGLDPDDVIDLPGRVSGAGGLELGRDLLDRGELPDAVLCHSDSVALGLFRAMHDKGRTDVRVIGYDGIADAALWEPPLTSVAVHPGRLGERAAEMLLSRMAGPKAAPDVELAEPELVIRRSCGCGSEG</sequence>
<dbReference type="InterPro" id="IPR046335">
    <property type="entry name" value="LacI/GalR-like_sensor"/>
</dbReference>
<proteinExistence type="predicted"/>
<dbReference type="PANTHER" id="PTHR30146:SF148">
    <property type="entry name" value="HTH-TYPE TRANSCRIPTIONAL REPRESSOR PURR-RELATED"/>
    <property type="match status" value="1"/>
</dbReference>
<accession>A0ABT4UVH9</accession>
<dbReference type="SUPFAM" id="SSF53822">
    <property type="entry name" value="Periplasmic binding protein-like I"/>
    <property type="match status" value="1"/>
</dbReference>
<evidence type="ECO:0000259" key="6">
    <source>
        <dbReference type="PROSITE" id="PS50943"/>
    </source>
</evidence>
<dbReference type="Gene3D" id="1.10.260.40">
    <property type="entry name" value="lambda repressor-like DNA-binding domains"/>
    <property type="match status" value="1"/>
</dbReference>
<dbReference type="GO" id="GO:0003677">
    <property type="term" value="F:DNA binding"/>
    <property type="evidence" value="ECO:0007669"/>
    <property type="project" value="UniProtKB-KW"/>
</dbReference>
<dbReference type="InterPro" id="IPR028082">
    <property type="entry name" value="Peripla_BP_I"/>
</dbReference>
<feature type="domain" description="HTH cro/C1-type" evidence="6">
    <location>
        <begin position="1"/>
        <end position="45"/>
    </location>
</feature>
<dbReference type="Pfam" id="PF00356">
    <property type="entry name" value="LacI"/>
    <property type="match status" value="1"/>
</dbReference>
<comment type="caution">
    <text evidence="7">The sequence shown here is derived from an EMBL/GenBank/DDBJ whole genome shotgun (WGS) entry which is preliminary data.</text>
</comment>
<dbReference type="PROSITE" id="PS50943">
    <property type="entry name" value="HTH_CROC1"/>
    <property type="match status" value="1"/>
</dbReference>
<keyword evidence="1" id="KW-0678">Repressor</keyword>
<dbReference type="InterPro" id="IPR010982">
    <property type="entry name" value="Lambda_DNA-bd_dom_sf"/>
</dbReference>
<dbReference type="EMBL" id="JAQGLA010000010">
    <property type="protein sequence ID" value="MDA3625718.1"/>
    <property type="molecule type" value="Genomic_DNA"/>
</dbReference>
<keyword evidence="2" id="KW-0805">Transcription regulation</keyword>
<dbReference type="Pfam" id="PF13377">
    <property type="entry name" value="Peripla_BP_3"/>
    <property type="match status" value="1"/>
</dbReference>
<dbReference type="PANTHER" id="PTHR30146">
    <property type="entry name" value="LACI-RELATED TRANSCRIPTIONAL REPRESSOR"/>
    <property type="match status" value="1"/>
</dbReference>
<dbReference type="PROSITE" id="PS50932">
    <property type="entry name" value="HTH_LACI_2"/>
    <property type="match status" value="1"/>
</dbReference>
<dbReference type="CDD" id="cd06289">
    <property type="entry name" value="PBP1_MalI-like"/>
    <property type="match status" value="1"/>
</dbReference>
<name>A0ABT4UVH9_9PSEU</name>
<dbReference type="Proteomes" id="UP001210380">
    <property type="component" value="Unassembled WGS sequence"/>
</dbReference>
<keyword evidence="4" id="KW-0804">Transcription</keyword>
<dbReference type="SUPFAM" id="SSF47413">
    <property type="entry name" value="lambda repressor-like DNA-binding domains"/>
    <property type="match status" value="1"/>
</dbReference>
<keyword evidence="8" id="KW-1185">Reference proteome</keyword>
<dbReference type="PROSITE" id="PS00356">
    <property type="entry name" value="HTH_LACI_1"/>
    <property type="match status" value="1"/>
</dbReference>
<evidence type="ECO:0000256" key="3">
    <source>
        <dbReference type="ARBA" id="ARBA00023125"/>
    </source>
</evidence>